<sequence>MEIPANPESNDWLWIYGDLVTGIGQGKWARTQMEGCMVRYKQSSPGIREVNIYLEGSKEKMQFKSFKSFVRVDVDWLDSENYHGSSGLLGSYDHNGARLVEMAKLS</sequence>
<name>A0A9N8EHF1_9STRA</name>
<proteinExistence type="predicted"/>
<dbReference type="AlphaFoldDB" id="A0A9N8EHF1"/>
<keyword evidence="2" id="KW-1185">Reference proteome</keyword>
<protein>
    <submittedName>
        <fullName evidence="1">Uncharacterized protein</fullName>
    </submittedName>
</protein>
<organism evidence="1 2">
    <name type="scientific">Seminavis robusta</name>
    <dbReference type="NCBI Taxonomy" id="568900"/>
    <lineage>
        <taxon>Eukaryota</taxon>
        <taxon>Sar</taxon>
        <taxon>Stramenopiles</taxon>
        <taxon>Ochrophyta</taxon>
        <taxon>Bacillariophyta</taxon>
        <taxon>Bacillariophyceae</taxon>
        <taxon>Bacillariophycidae</taxon>
        <taxon>Naviculales</taxon>
        <taxon>Naviculaceae</taxon>
        <taxon>Seminavis</taxon>
    </lineage>
</organism>
<evidence type="ECO:0000313" key="1">
    <source>
        <dbReference type="EMBL" id="CAB9519331.1"/>
    </source>
</evidence>
<dbReference type="Proteomes" id="UP001153069">
    <property type="component" value="Unassembled WGS sequence"/>
</dbReference>
<gene>
    <name evidence="1" type="ORF">SEMRO_1009_G230680.1</name>
</gene>
<comment type="caution">
    <text evidence="1">The sequence shown here is derived from an EMBL/GenBank/DDBJ whole genome shotgun (WGS) entry which is preliminary data.</text>
</comment>
<accession>A0A9N8EHF1</accession>
<dbReference type="EMBL" id="CAICTM010001007">
    <property type="protein sequence ID" value="CAB9519331.1"/>
    <property type="molecule type" value="Genomic_DNA"/>
</dbReference>
<reference evidence="1" key="1">
    <citation type="submission" date="2020-06" db="EMBL/GenBank/DDBJ databases">
        <authorList>
            <consortium name="Plant Systems Biology data submission"/>
        </authorList>
    </citation>
    <scope>NUCLEOTIDE SEQUENCE</scope>
    <source>
        <strain evidence="1">D6</strain>
    </source>
</reference>
<evidence type="ECO:0000313" key="2">
    <source>
        <dbReference type="Proteomes" id="UP001153069"/>
    </source>
</evidence>